<dbReference type="OrthoDB" id="635278at2"/>
<reference evidence="1" key="1">
    <citation type="submission" date="2016-11" db="EMBL/GenBank/DDBJ databases">
        <authorList>
            <person name="Jaros S."/>
            <person name="Januszkiewicz K."/>
            <person name="Wedrychowicz H."/>
        </authorList>
    </citation>
    <scope>NUCLEOTIDE SEQUENCE [LARGE SCALE GENOMIC DNA]</scope>
    <source>
        <strain evidence="1">DSM 784</strain>
    </source>
</reference>
<evidence type="ECO:0000313" key="1">
    <source>
        <dbReference type="EMBL" id="SFW61550.1"/>
    </source>
</evidence>
<evidence type="ECO:0000313" key="4">
    <source>
        <dbReference type="Proteomes" id="UP001326715"/>
    </source>
</evidence>
<dbReference type="RefSeq" id="WP_072361490.1">
    <property type="nucleotide sequence ID" value="NZ_CP139972.1"/>
</dbReference>
<evidence type="ECO:0008006" key="5">
    <source>
        <dbReference type="Google" id="ProtNLM"/>
    </source>
</evidence>
<organism evidence="1 3">
    <name type="scientific">Chitinophaga sancti</name>
    <dbReference type="NCBI Taxonomy" id="1004"/>
    <lineage>
        <taxon>Bacteria</taxon>
        <taxon>Pseudomonadati</taxon>
        <taxon>Bacteroidota</taxon>
        <taxon>Chitinophagia</taxon>
        <taxon>Chitinophagales</taxon>
        <taxon>Chitinophagaceae</taxon>
        <taxon>Chitinophaga</taxon>
    </lineage>
</organism>
<dbReference type="EMBL" id="FPIZ01000008">
    <property type="protein sequence ID" value="SFW61550.1"/>
    <property type="molecule type" value="Genomic_DNA"/>
</dbReference>
<dbReference type="STRING" id="1004.SAMN05661012_02976"/>
<dbReference type="Proteomes" id="UP000183788">
    <property type="component" value="Unassembled WGS sequence"/>
</dbReference>
<dbReference type="EMBL" id="CP140154">
    <property type="protein sequence ID" value="WQG89316.1"/>
    <property type="molecule type" value="Genomic_DNA"/>
</dbReference>
<dbReference type="AlphaFoldDB" id="A0A1K1QQJ4"/>
<reference evidence="2 4" key="2">
    <citation type="submission" date="2023-11" db="EMBL/GenBank/DDBJ databases">
        <title>MicrobeMod: A computational toolkit for identifying prokaryotic methylation and restriction-modification with nanopore sequencing.</title>
        <authorList>
            <person name="Crits-Christoph A."/>
            <person name="Kang S.C."/>
            <person name="Lee H."/>
            <person name="Ostrov N."/>
        </authorList>
    </citation>
    <scope>NUCLEOTIDE SEQUENCE [LARGE SCALE GENOMIC DNA]</scope>
    <source>
        <strain evidence="2 4">ATCC 23090</strain>
    </source>
</reference>
<dbReference type="Proteomes" id="UP001326715">
    <property type="component" value="Chromosome"/>
</dbReference>
<accession>A0A1K1QQJ4</accession>
<proteinExistence type="predicted"/>
<protein>
    <recommendedName>
        <fullName evidence="5">TolB-like 6-blade propeller-like</fullName>
    </recommendedName>
</protein>
<gene>
    <name evidence="1" type="ORF">SAMN05661012_02976</name>
    <name evidence="2" type="ORF">SR876_30765</name>
</gene>
<evidence type="ECO:0000313" key="3">
    <source>
        <dbReference type="Proteomes" id="UP000183788"/>
    </source>
</evidence>
<keyword evidence="4" id="KW-1185">Reference proteome</keyword>
<evidence type="ECO:0000313" key="2">
    <source>
        <dbReference type="EMBL" id="WQG89316.1"/>
    </source>
</evidence>
<name>A0A1K1QQJ4_9BACT</name>
<sequence length="369" mass="42591">MIKSSQNKLLLGLSILLCQLACKSDKIKYNSIVIKEEAAKIDTLKGHPVAGIDSAEISSIGIIDTVLVVVTPHTDAYLNFYALSDLKFLGKYGTSGDSSYQFMNPRYDNQYYVKDNETYFYLTDYRKNLYLKFNLRKVLGDTIVRPEWTVRLPPYLISGYASLLGWRDSLIYGSSISSRYKGRFFVYDIKKRKTSWIKNFSKVDSVDIPANAEAYYYYAQNALNMKKGIMASAMALFKRVDFFMLDSNKIQTSIFESAAKSPIPVVKPGNEMLPYAETRAYYITTYSGNNYFYALCLNKEYANYFQENTAMELHVFSWDGQLKKVYYLNQSYLGFFAVDEMRHRLYAIKYRNENKPAVVVYDLPADINY</sequence>